<dbReference type="Proteomes" id="UP000291084">
    <property type="component" value="Chromosome 1"/>
</dbReference>
<protein>
    <submittedName>
        <fullName evidence="1">Uncharacterized protein</fullName>
    </submittedName>
</protein>
<accession>A0A0S3R1J7</accession>
<dbReference type="PANTHER" id="PTHR33018:SF34">
    <property type="entry name" value="OS02G0472350 PROTEIN"/>
    <property type="match status" value="1"/>
</dbReference>
<gene>
    <name evidence="1" type="primary">Vigan.01G222400</name>
    <name evidence="1" type="ORF">VIGAN_01222400</name>
</gene>
<dbReference type="PANTHER" id="PTHR33018">
    <property type="entry name" value="OS10G0338966 PROTEIN-RELATED"/>
    <property type="match status" value="1"/>
</dbReference>
<name>A0A0S3R1J7_PHAAN</name>
<reference evidence="1 2" key="1">
    <citation type="journal article" date="2015" name="Sci. Rep.">
        <title>The power of single molecule real-time sequencing technology in the de novo assembly of a eukaryotic genome.</title>
        <authorList>
            <person name="Sakai H."/>
            <person name="Naito K."/>
            <person name="Ogiso-Tanaka E."/>
            <person name="Takahashi Y."/>
            <person name="Iseki K."/>
            <person name="Muto C."/>
            <person name="Satou K."/>
            <person name="Teruya K."/>
            <person name="Shiroma A."/>
            <person name="Shimoji M."/>
            <person name="Hirano T."/>
            <person name="Itoh T."/>
            <person name="Kaga A."/>
            <person name="Tomooka N."/>
        </authorList>
    </citation>
    <scope>NUCLEOTIDE SEQUENCE [LARGE SCALE GENOMIC DNA]</scope>
    <source>
        <strain evidence="2">cv. Shumari</strain>
    </source>
</reference>
<dbReference type="AlphaFoldDB" id="A0A0S3R1J7"/>
<dbReference type="EMBL" id="AP015034">
    <property type="protein sequence ID" value="BAT74536.1"/>
    <property type="molecule type" value="Genomic_DNA"/>
</dbReference>
<dbReference type="OrthoDB" id="1701150at2759"/>
<keyword evidence="2" id="KW-1185">Reference proteome</keyword>
<evidence type="ECO:0000313" key="2">
    <source>
        <dbReference type="Proteomes" id="UP000291084"/>
    </source>
</evidence>
<evidence type="ECO:0000313" key="1">
    <source>
        <dbReference type="EMBL" id="BAT74536.1"/>
    </source>
</evidence>
<sequence length="69" mass="7405">MTSSSAALISQRIDELVEQQTQGTFAGQGRGDILTTAIGRPEHLGRVRGVPGAIGLRDYFSPTQKTPHQ</sequence>
<proteinExistence type="predicted"/>
<organism evidence="1 2">
    <name type="scientific">Vigna angularis var. angularis</name>
    <dbReference type="NCBI Taxonomy" id="157739"/>
    <lineage>
        <taxon>Eukaryota</taxon>
        <taxon>Viridiplantae</taxon>
        <taxon>Streptophyta</taxon>
        <taxon>Embryophyta</taxon>
        <taxon>Tracheophyta</taxon>
        <taxon>Spermatophyta</taxon>
        <taxon>Magnoliopsida</taxon>
        <taxon>eudicotyledons</taxon>
        <taxon>Gunneridae</taxon>
        <taxon>Pentapetalae</taxon>
        <taxon>rosids</taxon>
        <taxon>fabids</taxon>
        <taxon>Fabales</taxon>
        <taxon>Fabaceae</taxon>
        <taxon>Papilionoideae</taxon>
        <taxon>50 kb inversion clade</taxon>
        <taxon>NPAAA clade</taxon>
        <taxon>indigoferoid/millettioid clade</taxon>
        <taxon>Phaseoleae</taxon>
        <taxon>Vigna</taxon>
    </lineage>
</organism>